<proteinExistence type="inferred from homology"/>
<keyword evidence="3" id="KW-0418">Kinase</keyword>
<dbReference type="InterPro" id="IPR011009">
    <property type="entry name" value="Kinase-like_dom_sf"/>
</dbReference>
<comment type="catalytic activity">
    <reaction evidence="2">
        <text>N(6)-D-ribulosyl-L-lysyl-[protein] + ATP = N(6)-(3-O-phospho-D-ribulosyl)-L-lysyl-[protein] + ADP + H(+)</text>
        <dbReference type="Rhea" id="RHEA:48432"/>
        <dbReference type="Rhea" id="RHEA-COMP:12103"/>
        <dbReference type="Rhea" id="RHEA-COMP:12104"/>
        <dbReference type="ChEBI" id="CHEBI:15378"/>
        <dbReference type="ChEBI" id="CHEBI:30616"/>
        <dbReference type="ChEBI" id="CHEBI:90418"/>
        <dbReference type="ChEBI" id="CHEBI:90420"/>
        <dbReference type="ChEBI" id="CHEBI:456216"/>
        <dbReference type="EC" id="2.7.1.172"/>
    </reaction>
    <physiologicalReaction direction="left-to-right" evidence="2">
        <dbReference type="Rhea" id="RHEA:48433"/>
    </physiologicalReaction>
</comment>
<dbReference type="EC" id="2.7.1.172" evidence="1"/>
<dbReference type="Proteomes" id="UP000613740">
    <property type="component" value="Unassembled WGS sequence"/>
</dbReference>
<dbReference type="OrthoDB" id="5772781at2759"/>
<dbReference type="Gene3D" id="3.90.1200.10">
    <property type="match status" value="1"/>
</dbReference>
<dbReference type="Gene3D" id="3.30.200.20">
    <property type="entry name" value="Phosphorylase Kinase, domain 1"/>
    <property type="match status" value="1"/>
</dbReference>
<evidence type="ECO:0000313" key="4">
    <source>
        <dbReference type="EMBL" id="KAG2438458.1"/>
    </source>
</evidence>
<comment type="caution">
    <text evidence="4">The sequence shown here is derived from an EMBL/GenBank/DDBJ whole genome shotgun (WGS) entry which is preliminary data.</text>
</comment>
<dbReference type="PIRSF" id="PIRSF006221">
    <property type="entry name" value="Ketosamine-3-kinase"/>
    <property type="match status" value="1"/>
</dbReference>
<protein>
    <recommendedName>
        <fullName evidence="1">protein-ribulosamine 3-kinase</fullName>
        <ecNumber evidence="1">2.7.1.172</ecNumber>
    </recommendedName>
</protein>
<dbReference type="PANTHER" id="PTHR12149:SF8">
    <property type="entry name" value="PROTEIN-RIBULOSAMINE 3-KINASE"/>
    <property type="match status" value="1"/>
</dbReference>
<dbReference type="PANTHER" id="PTHR12149">
    <property type="entry name" value="FRUCTOSAMINE 3 KINASE-RELATED PROTEIN"/>
    <property type="match status" value="1"/>
</dbReference>
<evidence type="ECO:0000256" key="3">
    <source>
        <dbReference type="PIRNR" id="PIRNR006221"/>
    </source>
</evidence>
<keyword evidence="3" id="KW-0808">Transferase</keyword>
<dbReference type="SUPFAM" id="SSF56112">
    <property type="entry name" value="Protein kinase-like (PK-like)"/>
    <property type="match status" value="1"/>
</dbReference>
<name>A0A835T469_9CHLO</name>
<reference evidence="4" key="1">
    <citation type="journal article" date="2020" name="bioRxiv">
        <title>Comparative genomics of Chlamydomonas.</title>
        <authorList>
            <person name="Craig R.J."/>
            <person name="Hasan A.R."/>
            <person name="Ness R.W."/>
            <person name="Keightley P.D."/>
        </authorList>
    </citation>
    <scope>NUCLEOTIDE SEQUENCE</scope>
    <source>
        <strain evidence="4">CCAP 11/173</strain>
    </source>
</reference>
<comment type="similarity">
    <text evidence="3">Belongs to the fructosamine kinase family.</text>
</comment>
<evidence type="ECO:0000313" key="5">
    <source>
        <dbReference type="Proteomes" id="UP000613740"/>
    </source>
</evidence>
<gene>
    <name evidence="4" type="ORF">HYH02_010912</name>
</gene>
<evidence type="ECO:0000256" key="2">
    <source>
        <dbReference type="ARBA" id="ARBA00048655"/>
    </source>
</evidence>
<accession>A0A835T469</accession>
<dbReference type="InterPro" id="IPR016477">
    <property type="entry name" value="Fructo-/Ketosamine-3-kinase"/>
</dbReference>
<dbReference type="Pfam" id="PF03881">
    <property type="entry name" value="Fructosamin_kin"/>
    <property type="match status" value="1"/>
</dbReference>
<sequence length="328" mass="36600">MLAARFRLPAERCQRRSRPPASSKQRLPRARCIIVMAGHPAANAWIEEHLGSKVVKESLVSSSGWSSAYVVDTQGGGRYFVKTALGRDEAMFKGEALGLQAMYDTNTIRIPKVFHYGPLAGAGRGGSFIVMEHLDMSRGRLSMRELGRRLALMHLAVPKEEHAAAGQFGFPVDNTIGGTPQANGWMSDWVVFLRDRRLMPQLKMAGDSRLMKMGEKLCSNLPSYFEGIQVRPSVLHGDLWSGNIGAVGEEPAIFDPACYYGHHEAEFGMSWCAGFSQDFYAAYHELIPRAPGFEQRAEIYRLYHYLNHLNLFGDSYYSSCASILQRLT</sequence>
<keyword evidence="5" id="KW-1185">Reference proteome</keyword>
<dbReference type="EMBL" id="JAEHOD010000043">
    <property type="protein sequence ID" value="KAG2438458.1"/>
    <property type="molecule type" value="Genomic_DNA"/>
</dbReference>
<evidence type="ECO:0000256" key="1">
    <source>
        <dbReference type="ARBA" id="ARBA00011961"/>
    </source>
</evidence>
<dbReference type="GO" id="GO:0102193">
    <property type="term" value="F:protein-ribulosamine 3-kinase activity"/>
    <property type="evidence" value="ECO:0007669"/>
    <property type="project" value="UniProtKB-EC"/>
</dbReference>
<dbReference type="GO" id="GO:0016301">
    <property type="term" value="F:kinase activity"/>
    <property type="evidence" value="ECO:0007669"/>
    <property type="project" value="UniProtKB-UniRule"/>
</dbReference>
<organism evidence="4 5">
    <name type="scientific">Chlamydomonas schloesseri</name>
    <dbReference type="NCBI Taxonomy" id="2026947"/>
    <lineage>
        <taxon>Eukaryota</taxon>
        <taxon>Viridiplantae</taxon>
        <taxon>Chlorophyta</taxon>
        <taxon>core chlorophytes</taxon>
        <taxon>Chlorophyceae</taxon>
        <taxon>CS clade</taxon>
        <taxon>Chlamydomonadales</taxon>
        <taxon>Chlamydomonadaceae</taxon>
        <taxon>Chlamydomonas</taxon>
    </lineage>
</organism>
<dbReference type="AlphaFoldDB" id="A0A835T469"/>